<dbReference type="EMBL" id="KV011254">
    <property type="protein sequence ID" value="KZV26410.1"/>
    <property type="molecule type" value="Genomic_DNA"/>
</dbReference>
<proteinExistence type="predicted"/>
<evidence type="ECO:0000313" key="2">
    <source>
        <dbReference type="Proteomes" id="UP000250235"/>
    </source>
</evidence>
<gene>
    <name evidence="1" type="ORF">F511_36324</name>
</gene>
<name>A0A2Z7AZK1_9LAMI</name>
<reference evidence="1 2" key="1">
    <citation type="journal article" date="2015" name="Proc. Natl. Acad. Sci. U.S.A.">
        <title>The resurrection genome of Boea hygrometrica: A blueprint for survival of dehydration.</title>
        <authorList>
            <person name="Xiao L."/>
            <person name="Yang G."/>
            <person name="Zhang L."/>
            <person name="Yang X."/>
            <person name="Zhao S."/>
            <person name="Ji Z."/>
            <person name="Zhou Q."/>
            <person name="Hu M."/>
            <person name="Wang Y."/>
            <person name="Chen M."/>
            <person name="Xu Y."/>
            <person name="Jin H."/>
            <person name="Xiao X."/>
            <person name="Hu G."/>
            <person name="Bao F."/>
            <person name="Hu Y."/>
            <person name="Wan P."/>
            <person name="Li L."/>
            <person name="Deng X."/>
            <person name="Kuang T."/>
            <person name="Xiang C."/>
            <person name="Zhu J.K."/>
            <person name="Oliver M.J."/>
            <person name="He Y."/>
        </authorList>
    </citation>
    <scope>NUCLEOTIDE SEQUENCE [LARGE SCALE GENOMIC DNA]</scope>
    <source>
        <strain evidence="2">cv. XS01</strain>
    </source>
</reference>
<evidence type="ECO:0000313" key="1">
    <source>
        <dbReference type="EMBL" id="KZV26410.1"/>
    </source>
</evidence>
<accession>A0A2Z7AZK1</accession>
<dbReference type="AlphaFoldDB" id="A0A2Z7AZK1"/>
<organism evidence="1 2">
    <name type="scientific">Dorcoceras hygrometricum</name>
    <dbReference type="NCBI Taxonomy" id="472368"/>
    <lineage>
        <taxon>Eukaryota</taxon>
        <taxon>Viridiplantae</taxon>
        <taxon>Streptophyta</taxon>
        <taxon>Embryophyta</taxon>
        <taxon>Tracheophyta</taxon>
        <taxon>Spermatophyta</taxon>
        <taxon>Magnoliopsida</taxon>
        <taxon>eudicotyledons</taxon>
        <taxon>Gunneridae</taxon>
        <taxon>Pentapetalae</taxon>
        <taxon>asterids</taxon>
        <taxon>lamiids</taxon>
        <taxon>Lamiales</taxon>
        <taxon>Gesneriaceae</taxon>
        <taxon>Didymocarpoideae</taxon>
        <taxon>Trichosporeae</taxon>
        <taxon>Loxocarpinae</taxon>
        <taxon>Dorcoceras</taxon>
    </lineage>
</organism>
<dbReference type="Proteomes" id="UP000250235">
    <property type="component" value="Unassembled WGS sequence"/>
</dbReference>
<sequence>MLSRQCISHFQGVPLLPNPFQNEEPAHPTIMGARVPLDKRVIPLMRKGKIVVAEEYARGQKEAVRAGGQLARAYLNMLAVGSDKPREREPKTHLQLVNRMCGSLGGEMGPLLGAGDNYLKIIEHPPLLLDEGDVRQPNIGGFLLLPGSILGPQLGMVGKPGSFYLGALGVSWENHDCPIAHRSTLQITSGTPTVISGVSPSRSWPLAGILSTVAMQRHTDYGFLPKTQPDLNLTVHVSPYRRSQYNIMRIMISFRIADVTSGPDLNHTYSYTSILRLELAAGDTPDAPHDHLGIPRIEQLT</sequence>
<protein>
    <submittedName>
        <fullName evidence="1">Uncharacterized protein</fullName>
    </submittedName>
</protein>
<keyword evidence="2" id="KW-1185">Reference proteome</keyword>